<keyword evidence="6 10" id="KW-0407">Ion channel</keyword>
<dbReference type="GO" id="GO:0062054">
    <property type="term" value="F:fluoride channel activity"/>
    <property type="evidence" value="ECO:0007669"/>
    <property type="project" value="UniProtKB-UniRule"/>
</dbReference>
<keyword evidence="4 10" id="KW-1133">Transmembrane helix</keyword>
<keyword evidence="13" id="KW-1185">Reference proteome</keyword>
<feature type="transmembrane region" description="Helical" evidence="10">
    <location>
        <begin position="130"/>
        <end position="155"/>
    </location>
</feature>
<dbReference type="GO" id="GO:0046872">
    <property type="term" value="F:metal ion binding"/>
    <property type="evidence" value="ECO:0007669"/>
    <property type="project" value="UniProtKB-KW"/>
</dbReference>
<comment type="activity regulation">
    <text evidence="10">Na(+) is not transported, but it plays an essential structural role and its presence is essential for fluoride channel function.</text>
</comment>
<dbReference type="GO" id="GO:0005886">
    <property type="term" value="C:plasma membrane"/>
    <property type="evidence" value="ECO:0007669"/>
    <property type="project" value="UniProtKB-SubCell"/>
</dbReference>
<dbReference type="Pfam" id="PF02537">
    <property type="entry name" value="CRCB"/>
    <property type="match status" value="1"/>
</dbReference>
<comment type="subcellular location">
    <subcellularLocation>
        <location evidence="1 10">Cell membrane</location>
        <topology evidence="1 10">Multi-pass membrane protein</topology>
    </subcellularLocation>
</comment>
<dbReference type="EMBL" id="SUMC01000034">
    <property type="protein sequence ID" value="TKA08078.1"/>
    <property type="molecule type" value="Genomic_DNA"/>
</dbReference>
<accession>A0A4U0SGY3</accession>
<evidence type="ECO:0000256" key="2">
    <source>
        <dbReference type="ARBA" id="ARBA00022475"/>
    </source>
</evidence>
<keyword evidence="3 10" id="KW-0812">Transmembrane</keyword>
<proteinExistence type="inferred from homology"/>
<keyword evidence="10" id="KW-0915">Sodium</keyword>
<evidence type="ECO:0000256" key="11">
    <source>
        <dbReference type="SAM" id="MobiDB-lite"/>
    </source>
</evidence>
<evidence type="ECO:0000256" key="7">
    <source>
        <dbReference type="ARBA" id="ARBA00035120"/>
    </source>
</evidence>
<feature type="binding site" evidence="10">
    <location>
        <position position="108"/>
    </location>
    <ligand>
        <name>Na(+)</name>
        <dbReference type="ChEBI" id="CHEBI:29101"/>
        <note>structural</note>
    </ligand>
</feature>
<dbReference type="PANTHER" id="PTHR28259:SF1">
    <property type="entry name" value="FLUORIDE EXPORT PROTEIN 1-RELATED"/>
    <property type="match status" value="1"/>
</dbReference>
<organism evidence="12 13">
    <name type="scientific">Actinacidiphila oryziradicis</name>
    <dbReference type="NCBI Taxonomy" id="2571141"/>
    <lineage>
        <taxon>Bacteria</taxon>
        <taxon>Bacillati</taxon>
        <taxon>Actinomycetota</taxon>
        <taxon>Actinomycetes</taxon>
        <taxon>Kitasatosporales</taxon>
        <taxon>Streptomycetaceae</taxon>
        <taxon>Actinacidiphila</taxon>
    </lineage>
</organism>
<evidence type="ECO:0000256" key="1">
    <source>
        <dbReference type="ARBA" id="ARBA00004651"/>
    </source>
</evidence>
<feature type="transmembrane region" description="Helical" evidence="10">
    <location>
        <begin position="29"/>
        <end position="49"/>
    </location>
</feature>
<feature type="transmembrane region" description="Helical" evidence="10">
    <location>
        <begin position="97"/>
        <end position="115"/>
    </location>
</feature>
<keyword evidence="5 10" id="KW-0472">Membrane</keyword>
<gene>
    <name evidence="10 12" type="primary">crcB</name>
    <name evidence="10" type="synonym">fluC</name>
    <name evidence="12" type="ORF">FCI23_29725</name>
</gene>
<keyword evidence="10" id="KW-0479">Metal-binding</keyword>
<dbReference type="InterPro" id="IPR003691">
    <property type="entry name" value="FluC"/>
</dbReference>
<feature type="transmembrane region" description="Helical" evidence="10">
    <location>
        <begin position="61"/>
        <end position="85"/>
    </location>
</feature>
<evidence type="ECO:0000256" key="6">
    <source>
        <dbReference type="ARBA" id="ARBA00023303"/>
    </source>
</evidence>
<comment type="catalytic activity">
    <reaction evidence="8">
        <text>fluoride(in) = fluoride(out)</text>
        <dbReference type="Rhea" id="RHEA:76159"/>
        <dbReference type="ChEBI" id="CHEBI:17051"/>
    </reaction>
    <physiologicalReaction direction="left-to-right" evidence="8">
        <dbReference type="Rhea" id="RHEA:76160"/>
    </physiologicalReaction>
</comment>
<reference evidence="12 13" key="1">
    <citation type="submission" date="2019-04" db="EMBL/GenBank/DDBJ databases">
        <title>Streptomyces oryziradicis sp. nov., a novel actinomycete isolated from rhizosphere soil of rice (Oryza sativa L.).</title>
        <authorList>
            <person name="Li C."/>
        </authorList>
    </citation>
    <scope>NUCLEOTIDE SEQUENCE [LARGE SCALE GENOMIC DNA]</scope>
    <source>
        <strain evidence="12 13">NEAU-C40</strain>
    </source>
</reference>
<dbReference type="HAMAP" id="MF_00454">
    <property type="entry name" value="FluC"/>
    <property type="match status" value="1"/>
</dbReference>
<comment type="function">
    <text evidence="9 10">Fluoride-specific ion channel. Important for reducing fluoride concentration in the cell, thus reducing its toxicity.</text>
</comment>
<sequence length="166" mass="17114">MSGPEPGLTTGPGHAADPFRPAPPAQRGIRLPVLAAVSLGGALGAAARYGAGLLWPDGPDAFPWTTFGINVLGCAVIGVLMVLITEVRPSAHHLVRPFFGTGVLGGFTTFSTYAVDVQRLVDHGRPGPALAYLAATLLAALVSVWAAAAATRSLFNRSTRSSRSSR</sequence>
<evidence type="ECO:0000313" key="13">
    <source>
        <dbReference type="Proteomes" id="UP000305778"/>
    </source>
</evidence>
<dbReference type="PANTHER" id="PTHR28259">
    <property type="entry name" value="FLUORIDE EXPORT PROTEIN 1-RELATED"/>
    <property type="match status" value="1"/>
</dbReference>
<protein>
    <recommendedName>
        <fullName evidence="10">Fluoride-specific ion channel FluC</fullName>
    </recommendedName>
</protein>
<dbReference type="OrthoDB" id="4408652at2"/>
<evidence type="ECO:0000256" key="4">
    <source>
        <dbReference type="ARBA" id="ARBA00022989"/>
    </source>
</evidence>
<dbReference type="GO" id="GO:0140114">
    <property type="term" value="P:cellular detoxification of fluoride"/>
    <property type="evidence" value="ECO:0007669"/>
    <property type="project" value="UniProtKB-UniRule"/>
</dbReference>
<evidence type="ECO:0000313" key="12">
    <source>
        <dbReference type="EMBL" id="TKA08078.1"/>
    </source>
</evidence>
<feature type="region of interest" description="Disordered" evidence="11">
    <location>
        <begin position="1"/>
        <end position="21"/>
    </location>
</feature>
<evidence type="ECO:0000256" key="9">
    <source>
        <dbReference type="ARBA" id="ARBA00049940"/>
    </source>
</evidence>
<name>A0A4U0SGY3_9ACTN</name>
<comment type="similarity">
    <text evidence="7 10">Belongs to the fluoride channel Fluc/FEX (TC 1.A.43) family.</text>
</comment>
<evidence type="ECO:0000256" key="10">
    <source>
        <dbReference type="HAMAP-Rule" id="MF_00454"/>
    </source>
</evidence>
<evidence type="ECO:0000256" key="3">
    <source>
        <dbReference type="ARBA" id="ARBA00022692"/>
    </source>
</evidence>
<keyword evidence="10" id="KW-0406">Ion transport</keyword>
<evidence type="ECO:0000256" key="5">
    <source>
        <dbReference type="ARBA" id="ARBA00023136"/>
    </source>
</evidence>
<dbReference type="AlphaFoldDB" id="A0A4U0SGY3"/>
<evidence type="ECO:0000256" key="8">
    <source>
        <dbReference type="ARBA" id="ARBA00035585"/>
    </source>
</evidence>
<dbReference type="Proteomes" id="UP000305778">
    <property type="component" value="Unassembled WGS sequence"/>
</dbReference>
<dbReference type="RefSeq" id="WP_136727036.1">
    <property type="nucleotide sequence ID" value="NZ_SUMC01000034.1"/>
</dbReference>
<feature type="binding site" evidence="10">
    <location>
        <position position="105"/>
    </location>
    <ligand>
        <name>Na(+)</name>
        <dbReference type="ChEBI" id="CHEBI:29101"/>
        <note>structural</note>
    </ligand>
</feature>
<comment type="caution">
    <text evidence="12">The sequence shown here is derived from an EMBL/GenBank/DDBJ whole genome shotgun (WGS) entry which is preliminary data.</text>
</comment>
<keyword evidence="2 10" id="KW-1003">Cell membrane</keyword>
<keyword evidence="10" id="KW-0813">Transport</keyword>
<dbReference type="NCBIfam" id="TIGR00494">
    <property type="entry name" value="crcB"/>
    <property type="match status" value="1"/>
</dbReference>